<dbReference type="SUPFAM" id="SSF55811">
    <property type="entry name" value="Nudix"/>
    <property type="match status" value="1"/>
</dbReference>
<dbReference type="PRINTS" id="PR01401">
    <property type="entry name" value="MUTATORMUTT"/>
</dbReference>
<dbReference type="PROSITE" id="PS00893">
    <property type="entry name" value="NUDIX_BOX"/>
    <property type="match status" value="1"/>
</dbReference>
<dbReference type="InterPro" id="IPR029119">
    <property type="entry name" value="MutY_C"/>
</dbReference>
<evidence type="ECO:0000256" key="9">
    <source>
        <dbReference type="ARBA" id="ARBA00023204"/>
    </source>
</evidence>
<keyword evidence="21" id="KW-1185">Reference proteome</keyword>
<comment type="caution">
    <text evidence="20">The sequence shown here is derived from an EMBL/GenBank/DDBJ whole genome shotgun (WGS) entry which is preliminary data.</text>
</comment>
<dbReference type="GO" id="GO:0006281">
    <property type="term" value="P:DNA repair"/>
    <property type="evidence" value="ECO:0007669"/>
    <property type="project" value="UniProtKB-KW"/>
</dbReference>
<keyword evidence="7 20" id="KW-0378">Hydrolase</keyword>
<evidence type="ECO:0000256" key="12">
    <source>
        <dbReference type="ARBA" id="ARBA00038905"/>
    </source>
</evidence>
<comment type="cofactor">
    <cofactor evidence="1 18">
        <name>Mg(2+)</name>
        <dbReference type="ChEBI" id="CHEBI:18420"/>
    </cofactor>
</comment>
<dbReference type="EC" id="3.6.1.55" evidence="12"/>
<evidence type="ECO:0000256" key="13">
    <source>
        <dbReference type="ARBA" id="ARBA00040794"/>
    </source>
</evidence>
<keyword evidence="4" id="KW-0235">DNA replication</keyword>
<dbReference type="GO" id="GO:0008413">
    <property type="term" value="F:8-oxo-7,8-dihydroguanosine triphosphate pyrophosphatase activity"/>
    <property type="evidence" value="ECO:0007669"/>
    <property type="project" value="InterPro"/>
</dbReference>
<evidence type="ECO:0000256" key="10">
    <source>
        <dbReference type="ARBA" id="ARBA00035861"/>
    </source>
</evidence>
<dbReference type="Proteomes" id="UP000286985">
    <property type="component" value="Unassembled WGS sequence"/>
</dbReference>
<dbReference type="RefSeq" id="WP_092836857.1">
    <property type="nucleotide sequence ID" value="NZ_FPCF01000001.1"/>
</dbReference>
<dbReference type="Gene3D" id="3.90.79.10">
    <property type="entry name" value="Nucleoside Triphosphate Pyrophosphohydrolase"/>
    <property type="match status" value="1"/>
</dbReference>
<dbReference type="NCBIfam" id="TIGR00586">
    <property type="entry name" value="mutt"/>
    <property type="match status" value="1"/>
</dbReference>
<dbReference type="GO" id="GO:0035539">
    <property type="term" value="F:8-oxo-7,8-dihydrodeoxyguanosine triphosphate pyrophosphatase activity"/>
    <property type="evidence" value="ECO:0007669"/>
    <property type="project" value="UniProtKB-EC"/>
</dbReference>
<evidence type="ECO:0000256" key="14">
    <source>
        <dbReference type="ARBA" id="ARBA00041592"/>
    </source>
</evidence>
<keyword evidence="5 18" id="KW-0479">Metal-binding</keyword>
<dbReference type="EMBL" id="PIPU01000001">
    <property type="protein sequence ID" value="RUO49185.1"/>
    <property type="molecule type" value="Genomic_DNA"/>
</dbReference>
<evidence type="ECO:0000256" key="4">
    <source>
        <dbReference type="ARBA" id="ARBA00022705"/>
    </source>
</evidence>
<keyword evidence="9" id="KW-0234">DNA repair</keyword>
<feature type="binding site" evidence="17">
    <location>
        <position position="26"/>
    </location>
    <ligand>
        <name>8-oxo-dGTP</name>
        <dbReference type="ChEBI" id="CHEBI:77896"/>
    </ligand>
</feature>
<evidence type="ECO:0000256" key="17">
    <source>
        <dbReference type="PIRSR" id="PIRSR603561-1"/>
    </source>
</evidence>
<evidence type="ECO:0000256" key="2">
    <source>
        <dbReference type="ARBA" id="ARBA00005582"/>
    </source>
</evidence>
<proteinExistence type="inferred from homology"/>
<evidence type="ECO:0000256" key="3">
    <source>
        <dbReference type="ARBA" id="ARBA00022457"/>
    </source>
</evidence>
<evidence type="ECO:0000256" key="7">
    <source>
        <dbReference type="ARBA" id="ARBA00022801"/>
    </source>
</evidence>
<protein>
    <recommendedName>
        <fullName evidence="13">8-oxo-dGTP diphosphatase</fullName>
        <ecNumber evidence="12">3.6.1.55</ecNumber>
    </recommendedName>
    <alternativeName>
        <fullName evidence="16">7,8-dihydro-8-oxoguanine-triphosphatase</fullName>
    </alternativeName>
    <alternativeName>
        <fullName evidence="15">Mutator protein MutT</fullName>
    </alternativeName>
    <alternativeName>
        <fullName evidence="14">dGTP pyrophosphohydrolase</fullName>
    </alternativeName>
</protein>
<reference evidence="21" key="1">
    <citation type="journal article" date="2018" name="Front. Microbiol.">
        <title>Genome-Based Analysis Reveals the Taxonomy and Diversity of the Family Idiomarinaceae.</title>
        <authorList>
            <person name="Liu Y."/>
            <person name="Lai Q."/>
            <person name="Shao Z."/>
        </authorList>
    </citation>
    <scope>NUCLEOTIDE SEQUENCE [LARGE SCALE GENOMIC DNA]</scope>
    <source>
        <strain evidence="21">908033</strain>
    </source>
</reference>
<dbReference type="GO" id="GO:0006260">
    <property type="term" value="P:DNA replication"/>
    <property type="evidence" value="ECO:0007669"/>
    <property type="project" value="UniProtKB-KW"/>
</dbReference>
<dbReference type="GO" id="GO:0046872">
    <property type="term" value="F:metal ion binding"/>
    <property type="evidence" value="ECO:0007669"/>
    <property type="project" value="UniProtKB-KW"/>
</dbReference>
<dbReference type="PANTHER" id="PTHR47707">
    <property type="entry name" value="8-OXO-DGTP DIPHOSPHATASE"/>
    <property type="match status" value="1"/>
</dbReference>
<comment type="catalytic activity">
    <reaction evidence="11">
        <text>8-oxo-GTP + H2O = 8-oxo-GMP + diphosphate + H(+)</text>
        <dbReference type="Rhea" id="RHEA:67616"/>
        <dbReference type="ChEBI" id="CHEBI:15377"/>
        <dbReference type="ChEBI" id="CHEBI:15378"/>
        <dbReference type="ChEBI" id="CHEBI:33019"/>
        <dbReference type="ChEBI" id="CHEBI:143553"/>
        <dbReference type="ChEBI" id="CHEBI:145694"/>
    </reaction>
</comment>
<dbReference type="PROSITE" id="PS51462">
    <property type="entry name" value="NUDIX"/>
    <property type="match status" value="1"/>
</dbReference>
<dbReference type="AlphaFoldDB" id="A0A432XKF3"/>
<evidence type="ECO:0000256" key="6">
    <source>
        <dbReference type="ARBA" id="ARBA00022763"/>
    </source>
</evidence>
<feature type="binding site" evidence="18">
    <location>
        <position position="40"/>
    </location>
    <ligand>
        <name>Mg(2+)</name>
        <dbReference type="ChEBI" id="CHEBI:18420"/>
    </ligand>
</feature>
<evidence type="ECO:0000313" key="21">
    <source>
        <dbReference type="Proteomes" id="UP000286985"/>
    </source>
</evidence>
<feature type="binding site" evidence="17">
    <location>
        <position position="122"/>
    </location>
    <ligand>
        <name>8-oxo-dGTP</name>
        <dbReference type="ChEBI" id="CHEBI:77896"/>
    </ligand>
</feature>
<dbReference type="FunFam" id="3.90.79.10:FF:000014">
    <property type="entry name" value="8-oxo-dGTP diphosphatase MutT"/>
    <property type="match status" value="1"/>
</dbReference>
<dbReference type="STRING" id="519452.SAMN04488139_0407"/>
<keyword evidence="8 18" id="KW-0460">Magnesium</keyword>
<keyword evidence="3" id="KW-0515">Mutator protein</keyword>
<comment type="similarity">
    <text evidence="2">Belongs to the Nudix hydrolase family.</text>
</comment>
<accession>A0A432XKF3</accession>
<evidence type="ECO:0000256" key="5">
    <source>
        <dbReference type="ARBA" id="ARBA00022723"/>
    </source>
</evidence>
<dbReference type="InterPro" id="IPR047127">
    <property type="entry name" value="MutT-like"/>
</dbReference>
<keyword evidence="6" id="KW-0227">DNA damage</keyword>
<dbReference type="InterPro" id="IPR000086">
    <property type="entry name" value="NUDIX_hydrolase_dom"/>
</dbReference>
<dbReference type="GO" id="GO:0044715">
    <property type="term" value="F:8-oxo-dGDP phosphatase activity"/>
    <property type="evidence" value="ECO:0007669"/>
    <property type="project" value="TreeGrafter"/>
</dbReference>
<evidence type="ECO:0000256" key="8">
    <source>
        <dbReference type="ARBA" id="ARBA00022842"/>
    </source>
</evidence>
<evidence type="ECO:0000256" key="1">
    <source>
        <dbReference type="ARBA" id="ARBA00001946"/>
    </source>
</evidence>
<dbReference type="InterPro" id="IPR020084">
    <property type="entry name" value="NUDIX_hydrolase_CS"/>
</dbReference>
<dbReference type="OrthoDB" id="9810648at2"/>
<comment type="catalytic activity">
    <reaction evidence="10">
        <text>8-oxo-dGTP + H2O = 8-oxo-dGMP + diphosphate + H(+)</text>
        <dbReference type="Rhea" id="RHEA:31575"/>
        <dbReference type="ChEBI" id="CHEBI:15377"/>
        <dbReference type="ChEBI" id="CHEBI:15378"/>
        <dbReference type="ChEBI" id="CHEBI:33019"/>
        <dbReference type="ChEBI" id="CHEBI:63224"/>
        <dbReference type="ChEBI" id="CHEBI:77896"/>
        <dbReference type="EC" id="3.6.1.55"/>
    </reaction>
</comment>
<evidence type="ECO:0000256" key="16">
    <source>
        <dbReference type="ARBA" id="ARBA00042798"/>
    </source>
</evidence>
<dbReference type="InterPro" id="IPR003561">
    <property type="entry name" value="Mutator_MutT"/>
</dbReference>
<dbReference type="Pfam" id="PF14815">
    <property type="entry name" value="NUDIX_4"/>
    <property type="match status" value="1"/>
</dbReference>
<name>A0A432XKF3_9GAMM</name>
<dbReference type="PANTHER" id="PTHR47707:SF1">
    <property type="entry name" value="NUDIX HYDROLASE FAMILY PROTEIN"/>
    <property type="match status" value="1"/>
</dbReference>
<evidence type="ECO:0000256" key="15">
    <source>
        <dbReference type="ARBA" id="ARBA00041979"/>
    </source>
</evidence>
<dbReference type="GO" id="GO:0044716">
    <property type="term" value="F:8-oxo-GDP phosphatase activity"/>
    <property type="evidence" value="ECO:0007669"/>
    <property type="project" value="TreeGrafter"/>
</dbReference>
<feature type="domain" description="Nudix hydrolase" evidence="19">
    <location>
        <begin position="4"/>
        <end position="131"/>
    </location>
</feature>
<evidence type="ECO:0000313" key="20">
    <source>
        <dbReference type="EMBL" id="RUO49185.1"/>
    </source>
</evidence>
<evidence type="ECO:0000256" key="11">
    <source>
        <dbReference type="ARBA" id="ARBA00036904"/>
    </source>
</evidence>
<evidence type="ECO:0000259" key="19">
    <source>
        <dbReference type="PROSITE" id="PS51462"/>
    </source>
</evidence>
<evidence type="ECO:0000256" key="18">
    <source>
        <dbReference type="PIRSR" id="PIRSR603561-2"/>
    </source>
</evidence>
<feature type="binding site" evidence="17">
    <location>
        <position position="31"/>
    </location>
    <ligand>
        <name>8-oxo-dGTP</name>
        <dbReference type="ChEBI" id="CHEBI:77896"/>
    </ligand>
</feature>
<feature type="binding site" evidence="18">
    <location>
        <position position="60"/>
    </location>
    <ligand>
        <name>Mg(2+)</name>
        <dbReference type="ChEBI" id="CHEBI:18420"/>
    </ligand>
</feature>
<dbReference type="CDD" id="cd03425">
    <property type="entry name" value="NUDIX_MutT_NudA_like"/>
    <property type="match status" value="1"/>
</dbReference>
<organism evidence="20 21">
    <name type="scientific">Pseudidiomarina donghaiensis</name>
    <dbReference type="NCBI Taxonomy" id="519452"/>
    <lineage>
        <taxon>Bacteria</taxon>
        <taxon>Pseudomonadati</taxon>
        <taxon>Pseudomonadota</taxon>
        <taxon>Gammaproteobacteria</taxon>
        <taxon>Alteromonadales</taxon>
        <taxon>Idiomarinaceae</taxon>
        <taxon>Pseudidiomarina</taxon>
    </lineage>
</organism>
<dbReference type="InterPro" id="IPR015797">
    <property type="entry name" value="NUDIX_hydrolase-like_dom_sf"/>
</dbReference>
<gene>
    <name evidence="20" type="ORF">CWE24_01370</name>
</gene>
<feature type="binding site" evidence="17">
    <location>
        <begin position="37"/>
        <end position="40"/>
    </location>
    <ligand>
        <name>8-oxo-dGTP</name>
        <dbReference type="ChEBI" id="CHEBI:77896"/>
    </ligand>
</feature>
<sequence length="137" mass="15492">MAKSKRVHVAVGVIQNPDGAVFISRRHAHLHQGDKWEFPGGKVEANEDVFQALCRELHEECNIAVQQASPLTAISFDYPDKQVLLDVWMVTGFSGDVRQKEGQEWVWVPVHQLDAYQFPAANVAIIECLQDCLRRNP</sequence>